<reference evidence="1 2" key="1">
    <citation type="submission" date="2015-03" db="EMBL/GenBank/DDBJ databases">
        <title>Comparative genomics of Pseudomonas insights into diversity of traits involved in vanlence and defense.</title>
        <authorList>
            <person name="Qin Y."/>
        </authorList>
    </citation>
    <scope>NUCLEOTIDE SEQUENCE [LARGE SCALE GENOMIC DNA]</scope>
    <source>
        <strain evidence="1 2">C3</strain>
    </source>
</reference>
<dbReference type="Proteomes" id="UP000033500">
    <property type="component" value="Unassembled WGS sequence"/>
</dbReference>
<dbReference type="EMBL" id="LACD01000022">
    <property type="protein sequence ID" value="KJZ41757.1"/>
    <property type="molecule type" value="Genomic_DNA"/>
</dbReference>
<dbReference type="AlphaFoldDB" id="A0A0F4TEC9"/>
<sequence>MKQPSCIKSIALLLRSNRQKRGVLGFTGVIGSRQAGCQTPFIQRLIAPVAYLGGSTDAPYCLKSKRDGIWKV</sequence>
<comment type="caution">
    <text evidence="1">The sequence shown here is derived from an EMBL/GenBank/DDBJ whole genome shotgun (WGS) entry which is preliminary data.</text>
</comment>
<name>A0A0F4TEC9_PSEFL</name>
<proteinExistence type="predicted"/>
<protein>
    <submittedName>
        <fullName evidence="1">Uncharacterized protein</fullName>
    </submittedName>
</protein>
<accession>A0A0F4TEC9</accession>
<gene>
    <name evidence="1" type="ORF">VC34_18460</name>
</gene>
<organism evidence="1 2">
    <name type="scientific">Pseudomonas fluorescens</name>
    <dbReference type="NCBI Taxonomy" id="294"/>
    <lineage>
        <taxon>Bacteria</taxon>
        <taxon>Pseudomonadati</taxon>
        <taxon>Pseudomonadota</taxon>
        <taxon>Gammaproteobacteria</taxon>
        <taxon>Pseudomonadales</taxon>
        <taxon>Pseudomonadaceae</taxon>
        <taxon>Pseudomonas</taxon>
    </lineage>
</organism>
<evidence type="ECO:0000313" key="2">
    <source>
        <dbReference type="Proteomes" id="UP000033500"/>
    </source>
</evidence>
<evidence type="ECO:0000313" key="1">
    <source>
        <dbReference type="EMBL" id="KJZ41757.1"/>
    </source>
</evidence>